<dbReference type="EMBL" id="JBEUSY010000437">
    <property type="protein sequence ID" value="KAL1233515.1"/>
    <property type="molecule type" value="Genomic_DNA"/>
</dbReference>
<evidence type="ECO:0000313" key="2">
    <source>
        <dbReference type="Proteomes" id="UP001558632"/>
    </source>
</evidence>
<accession>A0ABR3KA77</accession>
<evidence type="ECO:0000313" key="1">
    <source>
        <dbReference type="EMBL" id="KAL1233515.1"/>
    </source>
</evidence>
<sequence length="78" mass="8793">MLHVDPQQRITAQQILQHRWVTNRQFLPNSRIAFSNDSTHVKAAMKATYNAINKVQTLPALEPVSASLLAQRRGKGKT</sequence>
<dbReference type="GO" id="GO:0016301">
    <property type="term" value="F:kinase activity"/>
    <property type="evidence" value="ECO:0007669"/>
    <property type="project" value="UniProtKB-KW"/>
</dbReference>
<proteinExistence type="predicted"/>
<comment type="caution">
    <text evidence="1">The sequence shown here is derived from an EMBL/GenBank/DDBJ whole genome shotgun (WGS) entry which is preliminary data.</text>
</comment>
<dbReference type="InterPro" id="IPR011009">
    <property type="entry name" value="Kinase-like_dom_sf"/>
</dbReference>
<keyword evidence="1" id="KW-0808">Transferase</keyword>
<gene>
    <name evidence="1" type="ORF">TSPI_01032</name>
</gene>
<keyword evidence="2" id="KW-1185">Reference proteome</keyword>
<organism evidence="1 2">
    <name type="scientific">Trichinella spiralis</name>
    <name type="common">Trichina worm</name>
    <dbReference type="NCBI Taxonomy" id="6334"/>
    <lineage>
        <taxon>Eukaryota</taxon>
        <taxon>Metazoa</taxon>
        <taxon>Ecdysozoa</taxon>
        <taxon>Nematoda</taxon>
        <taxon>Enoplea</taxon>
        <taxon>Dorylaimia</taxon>
        <taxon>Trichinellida</taxon>
        <taxon>Trichinellidae</taxon>
        <taxon>Trichinella</taxon>
    </lineage>
</organism>
<protein>
    <submittedName>
        <fullName evidence="1">Ribosomal protein S6 kinase 2 alpha</fullName>
    </submittedName>
</protein>
<reference evidence="1 2" key="1">
    <citation type="submission" date="2024-07" db="EMBL/GenBank/DDBJ databases">
        <title>Enhanced genomic and transcriptomic resources for Trichinella pseudospiralis and T. spiralis underpin the discovery of pronounced molecular differences between stages and species.</title>
        <authorList>
            <person name="Pasi K.K."/>
            <person name="La Rosa G."/>
            <person name="Gomez-Morales M.A."/>
            <person name="Tosini F."/>
            <person name="Sumanam S."/>
            <person name="Young N.D."/>
            <person name="Chang B.C."/>
            <person name="Robin G.B."/>
        </authorList>
    </citation>
    <scope>NUCLEOTIDE SEQUENCE [LARGE SCALE GENOMIC DNA]</scope>
    <source>
        <strain evidence="1">ISS534</strain>
    </source>
</reference>
<keyword evidence="1" id="KW-0418">Kinase</keyword>
<dbReference type="Gene3D" id="1.10.510.10">
    <property type="entry name" value="Transferase(Phosphotransferase) domain 1"/>
    <property type="match status" value="1"/>
</dbReference>
<dbReference type="SUPFAM" id="SSF56112">
    <property type="entry name" value="Protein kinase-like (PK-like)"/>
    <property type="match status" value="1"/>
</dbReference>
<dbReference type="Proteomes" id="UP001558632">
    <property type="component" value="Unassembled WGS sequence"/>
</dbReference>
<name>A0ABR3KA77_TRISP</name>